<gene>
    <name evidence="1" type="ORF">H8L47_24660</name>
</gene>
<proteinExistence type="predicted"/>
<dbReference type="EMBL" id="JACOFX010000019">
    <property type="protein sequence ID" value="MBC3910766.1"/>
    <property type="molecule type" value="Genomic_DNA"/>
</dbReference>
<evidence type="ECO:0000313" key="2">
    <source>
        <dbReference type="Proteomes" id="UP000646911"/>
    </source>
</evidence>
<protein>
    <submittedName>
        <fullName evidence="1">Uncharacterized protein</fullName>
    </submittedName>
</protein>
<reference evidence="1 2" key="1">
    <citation type="submission" date="2020-08" db="EMBL/GenBank/DDBJ databases">
        <title>Novel species isolated from subtropical streams in China.</title>
        <authorList>
            <person name="Lu H."/>
        </authorList>
    </citation>
    <scope>NUCLEOTIDE SEQUENCE [LARGE SCALE GENOMIC DNA]</scope>
    <source>
        <strain evidence="1 2">NL8W</strain>
    </source>
</reference>
<accession>A0ABR6ZGR8</accession>
<organism evidence="1 2">
    <name type="scientific">Undibacterium umbellatum</name>
    <dbReference type="NCBI Taxonomy" id="2762300"/>
    <lineage>
        <taxon>Bacteria</taxon>
        <taxon>Pseudomonadati</taxon>
        <taxon>Pseudomonadota</taxon>
        <taxon>Betaproteobacteria</taxon>
        <taxon>Burkholderiales</taxon>
        <taxon>Oxalobacteraceae</taxon>
        <taxon>Undibacterium</taxon>
    </lineage>
</organism>
<evidence type="ECO:0000313" key="1">
    <source>
        <dbReference type="EMBL" id="MBC3910766.1"/>
    </source>
</evidence>
<comment type="caution">
    <text evidence="1">The sequence shown here is derived from an EMBL/GenBank/DDBJ whole genome shotgun (WGS) entry which is preliminary data.</text>
</comment>
<name>A0ABR6ZGR8_9BURK</name>
<keyword evidence="2" id="KW-1185">Reference proteome</keyword>
<dbReference type="Proteomes" id="UP000646911">
    <property type="component" value="Unassembled WGS sequence"/>
</dbReference>
<dbReference type="RefSeq" id="WP_186956340.1">
    <property type="nucleotide sequence ID" value="NZ_JACOFX010000019.1"/>
</dbReference>
<sequence length="106" mass="11849">MKTLRDANMIDTVDNSRAPHLKDTNITPGSALDLDGDCRRDSKEMSLHALWHLQHGDTMANGQVRHPEPNCVLALPKVLPSTQIPATPKIMSNTELCTPRQFEDDY</sequence>